<evidence type="ECO:0000313" key="3">
    <source>
        <dbReference type="EMBL" id="CAL8128659.1"/>
    </source>
</evidence>
<dbReference type="Proteomes" id="UP001642540">
    <property type="component" value="Unassembled WGS sequence"/>
</dbReference>
<keyword evidence="4" id="KW-1185">Reference proteome</keyword>
<feature type="coiled-coil region" evidence="1">
    <location>
        <begin position="820"/>
        <end position="875"/>
    </location>
</feature>
<protein>
    <submittedName>
        <fullName evidence="3">Uncharacterized protein</fullName>
    </submittedName>
</protein>
<evidence type="ECO:0000256" key="1">
    <source>
        <dbReference type="SAM" id="Coils"/>
    </source>
</evidence>
<feature type="coiled-coil region" evidence="1">
    <location>
        <begin position="599"/>
        <end position="732"/>
    </location>
</feature>
<keyword evidence="1" id="KW-0175">Coiled coil</keyword>
<gene>
    <name evidence="3" type="ORF">ODALV1_LOCUS22431</name>
</gene>
<evidence type="ECO:0000313" key="4">
    <source>
        <dbReference type="Proteomes" id="UP001642540"/>
    </source>
</evidence>
<accession>A0ABP1RI34</accession>
<evidence type="ECO:0000256" key="2">
    <source>
        <dbReference type="SAM" id="MobiDB-lite"/>
    </source>
</evidence>
<comment type="caution">
    <text evidence="3">The sequence shown here is derived from an EMBL/GenBank/DDBJ whole genome shotgun (WGS) entry which is preliminary data.</text>
</comment>
<proteinExistence type="predicted"/>
<sequence length="910" mass="105032">MDHHNVLPRIHPPQSPPPLSPAQLQPNTARRSAAALLSNLSNPHNSLPTPSQPLRKSCEVSTNSNFSVIVPPTPPVVQPPSHPHTLQQQQMILPLQQQMPGHQASLTYQPSTKENHGAAYEWMVKNLHEAAQQILNLETEVRSRDLALNSLKGIETYLRKELSSTQQRLKAQEQQSEKLRDEVQSLKNVIESHSQSFPKANYDEVLEQNKKIAENNAKLYSQNEDLTKEVEQQKRRASDLGTQNGTLFGDSLVLQQDIVNLNEQLKQQQQKENKRKIKENEQNEKIRNLEANIVKEQGKVKSLQEKLCCAKNRQETQVEQLEDKFSKANAQILVLNDKLKVSSENVDSFLLQNQNLLKKIESFEAERKLHASEKEQLNAKNKLKDSSENVDSFLLQNQNLLKKIESFEAERKLHASEKEQLNAKNSAEIQKLHENSRLLRTELQKKEECFNKLQIEFQELKSKSESECKRLQQQLDSESACVRQANIVANEQDEKIKSLTQQFEELKAKSKRKSELIAALKNLVAKTEKDLKKANIFTNELKEEMDKLKIDKNHCSSQLNFKIAEIKKLQSESDPQPTVQAMENQLQKDIFYKKVMIVNQQLNQQLEESSTLLSAREKELKQEKLATALQKDMINASDAKAKELEEEVKALENKVENLDEIINKQENELQFLTTKLETQQFHLEVEQNQTQELQHNSQFAQNEALSEKENEIRRLHETSTELKESLRKYKEESIENRKFIEKILAKKAQLKAEVRNLSLPRPFETIEITCLDTEGNIIRKMPENDIHLRKLLTINTKKINYIARFLRGKLTELQDTNEGVLSLRVEINTLKKHLEEHKETINKLKRMLKENGMGHTDLCKELQRLRAEKGRLEEALNGQFTVEEEVICSSEDEESYESLAKRAKKSTRVT</sequence>
<name>A0ABP1RI34_9HEXA</name>
<dbReference type="EMBL" id="CAXLJM020000075">
    <property type="protein sequence ID" value="CAL8128659.1"/>
    <property type="molecule type" value="Genomic_DNA"/>
</dbReference>
<feature type="compositionally biased region" description="Low complexity" evidence="2">
    <location>
        <begin position="21"/>
        <end position="31"/>
    </location>
</feature>
<feature type="region of interest" description="Disordered" evidence="2">
    <location>
        <begin position="1"/>
        <end position="31"/>
    </location>
</feature>
<organism evidence="3 4">
    <name type="scientific">Orchesella dallaii</name>
    <dbReference type="NCBI Taxonomy" id="48710"/>
    <lineage>
        <taxon>Eukaryota</taxon>
        <taxon>Metazoa</taxon>
        <taxon>Ecdysozoa</taxon>
        <taxon>Arthropoda</taxon>
        <taxon>Hexapoda</taxon>
        <taxon>Collembola</taxon>
        <taxon>Entomobryomorpha</taxon>
        <taxon>Entomobryoidea</taxon>
        <taxon>Orchesellidae</taxon>
        <taxon>Orchesellinae</taxon>
        <taxon>Orchesella</taxon>
    </lineage>
</organism>
<reference evidence="3 4" key="1">
    <citation type="submission" date="2024-08" db="EMBL/GenBank/DDBJ databases">
        <authorList>
            <person name="Cucini C."/>
            <person name="Frati F."/>
        </authorList>
    </citation>
    <scope>NUCLEOTIDE SEQUENCE [LARGE SCALE GENOMIC DNA]</scope>
</reference>
<feature type="compositionally biased region" description="Pro residues" evidence="2">
    <location>
        <begin position="10"/>
        <end position="20"/>
    </location>
</feature>
<feature type="coiled-coil region" evidence="1">
    <location>
        <begin position="162"/>
        <end position="558"/>
    </location>
</feature>